<evidence type="ECO:0000256" key="5">
    <source>
        <dbReference type="ARBA" id="ARBA00022871"/>
    </source>
</evidence>
<keyword evidence="4" id="KW-0970">Cilium biogenesis/degradation</keyword>
<dbReference type="InterPro" id="IPR039779">
    <property type="entry name" value="RFX-like"/>
</dbReference>
<comment type="subcellular location">
    <subcellularLocation>
        <location evidence="2">Cytoplasm</location>
    </subcellularLocation>
    <subcellularLocation>
        <location evidence="1">Nucleus</location>
    </subcellularLocation>
</comment>
<dbReference type="GO" id="GO:0030030">
    <property type="term" value="P:cell projection organization"/>
    <property type="evidence" value="ECO:0007669"/>
    <property type="project" value="UniProtKB-KW"/>
</dbReference>
<dbReference type="SUPFAM" id="SSF46785">
    <property type="entry name" value="Winged helix' DNA-binding domain"/>
    <property type="match status" value="1"/>
</dbReference>
<dbReference type="InterPro" id="IPR036390">
    <property type="entry name" value="WH_DNA-bd_sf"/>
</dbReference>
<comment type="subunit">
    <text evidence="13">Homodimer; probably only forms homodimers in testis. Heterodimer; heterodimerizes with RFX1 and RFX3.</text>
</comment>
<evidence type="ECO:0000256" key="9">
    <source>
        <dbReference type="ARBA" id="ARBA00023242"/>
    </source>
</evidence>
<keyword evidence="5" id="KW-0221">Differentiation</keyword>
<evidence type="ECO:0000256" key="12">
    <source>
        <dbReference type="ARBA" id="ARBA00046188"/>
    </source>
</evidence>
<keyword evidence="3" id="KW-0963">Cytoplasm</keyword>
<evidence type="ECO:0000313" key="16">
    <source>
        <dbReference type="EMBL" id="VFV46915.1"/>
    </source>
</evidence>
<evidence type="ECO:0000256" key="6">
    <source>
        <dbReference type="ARBA" id="ARBA00023015"/>
    </source>
</evidence>
<sequence length="658" mass="70022">MQNSEGGSDSPASVALCPSAAAQAPVAQPVPASPQRVLVQTAGSAPKGAQMQPISLPRVQQVPQQVQPVQHVYPPQVQYVEGGDTVYTNGALRTAYAYNPEPQMYAPSSTASYFEAPGGAQVTVAGSSPPAVPSHSMVGITMDVGGSPIVSSAGAYPYLIHGGMDGTRHSLAHTSRSSPATLEMAIENLQKSEGITSHKSGLLNSHLQWLLDNYETAEGVSLPRSSLYNHYLRHCQEHKLDPVNAASFGKLIRSVFMGLRTRRLGTRWVHARGCLGVPRLPILCIPCTDIELWENVGSLLPVCPDLRPALGLQQPGTVMRHKLFPGTNPTLPPLENKKWVAQSTPKTGSCMAAVCEVIHGVGVMQHPYATSLDGGGRLVPGLHRQNVPDAWPRARTGAFLPTAFPPLPPAKLLPLLERTRAPPACPRCQTPVCPSQSLSPRPSPQTLAATAPLSAGICPSWTLDSHRLTRDVAFCVGHLSLDIIFPCHSGCPCLTASVAKQHPPRGCSTLCVTCPRTDEHTARLHFWAAVNPGGTFWLESLFLPHSGTLLGVEWCVTWGCSEEHMRGHSPCPLGGLSSQHPLSSPAAARQGPEGARGDTPSLSASSRFNDLASLSLTLLDKDDLGEDRSGEADPDAHSLGEPLVKRERGDPNHSLQGI</sequence>
<dbReference type="GO" id="GO:0005634">
    <property type="term" value="C:nucleus"/>
    <property type="evidence" value="ECO:0007669"/>
    <property type="project" value="UniProtKB-SubCell"/>
</dbReference>
<dbReference type="GO" id="GO:0005737">
    <property type="term" value="C:cytoplasm"/>
    <property type="evidence" value="ECO:0007669"/>
    <property type="project" value="UniProtKB-SubCell"/>
</dbReference>
<dbReference type="InterPro" id="IPR003150">
    <property type="entry name" value="DNA-bd_RFX"/>
</dbReference>
<keyword evidence="8" id="KW-0804">Transcription</keyword>
<keyword evidence="5" id="KW-0744">Spermatogenesis</keyword>
<dbReference type="InterPro" id="IPR036388">
    <property type="entry name" value="WH-like_DNA-bd_sf"/>
</dbReference>
<dbReference type="FunFam" id="1.10.10.10:FF:000017">
    <property type="entry name" value="transcription factor RFX3 isoform X1"/>
    <property type="match status" value="1"/>
</dbReference>
<feature type="domain" description="RFX-type winged-helix" evidence="15">
    <location>
        <begin position="206"/>
        <end position="270"/>
    </location>
</feature>
<keyword evidence="7 16" id="KW-0238">DNA-binding</keyword>
<dbReference type="GO" id="GO:0007283">
    <property type="term" value="P:spermatogenesis"/>
    <property type="evidence" value="ECO:0007669"/>
    <property type="project" value="UniProtKB-KW"/>
</dbReference>
<dbReference type="AlphaFoldDB" id="A0A485PL03"/>
<organism evidence="16 17">
    <name type="scientific">Lynx pardinus</name>
    <name type="common">Iberian lynx</name>
    <name type="synonym">Felis pardina</name>
    <dbReference type="NCBI Taxonomy" id="191816"/>
    <lineage>
        <taxon>Eukaryota</taxon>
        <taxon>Metazoa</taxon>
        <taxon>Chordata</taxon>
        <taxon>Craniata</taxon>
        <taxon>Vertebrata</taxon>
        <taxon>Euteleostomi</taxon>
        <taxon>Mammalia</taxon>
        <taxon>Eutheria</taxon>
        <taxon>Laurasiatheria</taxon>
        <taxon>Carnivora</taxon>
        <taxon>Feliformia</taxon>
        <taxon>Felidae</taxon>
        <taxon>Felinae</taxon>
        <taxon>Lynx</taxon>
    </lineage>
</organism>
<evidence type="ECO:0000313" key="17">
    <source>
        <dbReference type="Proteomes" id="UP000386466"/>
    </source>
</evidence>
<proteinExistence type="predicted"/>
<keyword evidence="6" id="KW-0805">Transcription regulation</keyword>
<evidence type="ECO:0000256" key="14">
    <source>
        <dbReference type="SAM" id="MobiDB-lite"/>
    </source>
</evidence>
<protein>
    <recommendedName>
        <fullName evidence="10">DNA-binding protein RFX2</fullName>
    </recommendedName>
    <alternativeName>
        <fullName evidence="11">Regulatory factor X 2</fullName>
    </alternativeName>
</protein>
<dbReference type="GO" id="GO:0000978">
    <property type="term" value="F:RNA polymerase II cis-regulatory region sequence-specific DNA binding"/>
    <property type="evidence" value="ECO:0007669"/>
    <property type="project" value="TreeGrafter"/>
</dbReference>
<dbReference type="InterPro" id="IPR007668">
    <property type="entry name" value="RFX1_trans_act"/>
</dbReference>
<accession>A0A485PL03</accession>
<keyword evidence="17" id="KW-1185">Reference proteome</keyword>
<evidence type="ECO:0000256" key="7">
    <source>
        <dbReference type="ARBA" id="ARBA00023125"/>
    </source>
</evidence>
<dbReference type="EMBL" id="CAAGRJ010039714">
    <property type="protein sequence ID" value="VFV46915.1"/>
    <property type="molecule type" value="Genomic_DNA"/>
</dbReference>
<feature type="compositionally biased region" description="Basic and acidic residues" evidence="14">
    <location>
        <begin position="622"/>
        <end position="651"/>
    </location>
</feature>
<feature type="compositionally biased region" description="Low complexity" evidence="14">
    <location>
        <begin position="25"/>
        <end position="35"/>
    </location>
</feature>
<evidence type="ECO:0000256" key="13">
    <source>
        <dbReference type="ARBA" id="ARBA00046788"/>
    </source>
</evidence>
<evidence type="ECO:0000256" key="10">
    <source>
        <dbReference type="ARBA" id="ARBA00039910"/>
    </source>
</evidence>
<evidence type="ECO:0000256" key="3">
    <source>
        <dbReference type="ARBA" id="ARBA00022490"/>
    </source>
</evidence>
<evidence type="ECO:0000256" key="1">
    <source>
        <dbReference type="ARBA" id="ARBA00004123"/>
    </source>
</evidence>
<dbReference type="PANTHER" id="PTHR12619:SF17">
    <property type="entry name" value="DNA-BINDING PROTEIN RFX2"/>
    <property type="match status" value="1"/>
</dbReference>
<reference evidence="16 17" key="1">
    <citation type="submission" date="2019-01" db="EMBL/GenBank/DDBJ databases">
        <authorList>
            <person name="Alioto T."/>
            <person name="Alioto T."/>
        </authorList>
    </citation>
    <scope>NUCLEOTIDE SEQUENCE [LARGE SCALE GENOMIC DNA]</scope>
</reference>
<gene>
    <name evidence="16" type="ORF">LYPA_23C022152</name>
</gene>
<feature type="region of interest" description="Disordered" evidence="14">
    <location>
        <begin position="25"/>
        <end position="51"/>
    </location>
</feature>
<dbReference type="PROSITE" id="PS51526">
    <property type="entry name" value="RFX_DBD"/>
    <property type="match status" value="1"/>
</dbReference>
<evidence type="ECO:0000256" key="4">
    <source>
        <dbReference type="ARBA" id="ARBA00022794"/>
    </source>
</evidence>
<dbReference type="Pfam" id="PF02257">
    <property type="entry name" value="RFX_DNA_binding"/>
    <property type="match status" value="1"/>
</dbReference>
<evidence type="ECO:0000256" key="2">
    <source>
        <dbReference type="ARBA" id="ARBA00004496"/>
    </source>
</evidence>
<dbReference type="PANTHER" id="PTHR12619">
    <property type="entry name" value="RFX TRANSCRIPTION FACTOR FAMILY"/>
    <property type="match status" value="1"/>
</dbReference>
<feature type="region of interest" description="Disordered" evidence="14">
    <location>
        <begin position="571"/>
        <end position="605"/>
    </location>
</feature>
<evidence type="ECO:0000256" key="11">
    <source>
        <dbReference type="ARBA" id="ARBA00042136"/>
    </source>
</evidence>
<evidence type="ECO:0000259" key="15">
    <source>
        <dbReference type="PROSITE" id="PS51526"/>
    </source>
</evidence>
<comment type="function">
    <text evidence="12">Transcription factor that acts as a key regulator of spermatogenesis. Acts by regulating expression of genes required for the haploid phase during spermiogenesis, such as genes required for cilium assembly and function. Recognizes and binds the X-box, a regulatory motif with DNA sequence 5'-GTNRCC(0-3N)RGYAAC-3' present on promoters. Probably activates transcription of the testis-specific histone gene H1-6.</text>
</comment>
<dbReference type="Pfam" id="PF04589">
    <property type="entry name" value="RFX1_trans_act"/>
    <property type="match status" value="1"/>
</dbReference>
<dbReference type="Gene3D" id="1.10.10.10">
    <property type="entry name" value="Winged helix-like DNA-binding domain superfamily/Winged helix DNA-binding domain"/>
    <property type="match status" value="1"/>
</dbReference>
<feature type="region of interest" description="Disordered" evidence="14">
    <location>
        <begin position="622"/>
        <end position="658"/>
    </location>
</feature>
<keyword evidence="9" id="KW-0539">Nucleus</keyword>
<name>A0A485PL03_LYNPA</name>
<dbReference type="Proteomes" id="UP000386466">
    <property type="component" value="Unassembled WGS sequence"/>
</dbReference>
<evidence type="ECO:0000256" key="8">
    <source>
        <dbReference type="ARBA" id="ARBA00023163"/>
    </source>
</evidence>
<dbReference type="GO" id="GO:0000981">
    <property type="term" value="F:DNA-binding transcription factor activity, RNA polymerase II-specific"/>
    <property type="evidence" value="ECO:0007669"/>
    <property type="project" value="TreeGrafter"/>
</dbReference>